<gene>
    <name evidence="1" type="ORF">L1987_33013</name>
</gene>
<reference evidence="1 2" key="2">
    <citation type="journal article" date="2022" name="Mol. Ecol. Resour.">
        <title>The genomes of chicory, endive, great burdock and yacon provide insights into Asteraceae paleo-polyploidization history and plant inulin production.</title>
        <authorList>
            <person name="Fan W."/>
            <person name="Wang S."/>
            <person name="Wang H."/>
            <person name="Wang A."/>
            <person name="Jiang F."/>
            <person name="Liu H."/>
            <person name="Zhao H."/>
            <person name="Xu D."/>
            <person name="Zhang Y."/>
        </authorList>
    </citation>
    <scope>NUCLEOTIDE SEQUENCE [LARGE SCALE GENOMIC DNA]</scope>
    <source>
        <strain evidence="2">cv. Yunnan</strain>
        <tissue evidence="1">Leaves</tissue>
    </source>
</reference>
<dbReference type="EMBL" id="CM042028">
    <property type="protein sequence ID" value="KAI3797750.1"/>
    <property type="molecule type" value="Genomic_DNA"/>
</dbReference>
<keyword evidence="2" id="KW-1185">Reference proteome</keyword>
<accession>A0ACB9HRJ3</accession>
<evidence type="ECO:0000313" key="2">
    <source>
        <dbReference type="Proteomes" id="UP001056120"/>
    </source>
</evidence>
<dbReference type="Proteomes" id="UP001056120">
    <property type="component" value="Linkage Group LG11"/>
</dbReference>
<comment type="caution">
    <text evidence="1">The sequence shown here is derived from an EMBL/GenBank/DDBJ whole genome shotgun (WGS) entry which is preliminary data.</text>
</comment>
<protein>
    <submittedName>
        <fullName evidence="1">Uncharacterized protein</fullName>
    </submittedName>
</protein>
<proteinExistence type="predicted"/>
<evidence type="ECO:0000313" key="1">
    <source>
        <dbReference type="EMBL" id="KAI3797750.1"/>
    </source>
</evidence>
<organism evidence="1 2">
    <name type="scientific">Smallanthus sonchifolius</name>
    <dbReference type="NCBI Taxonomy" id="185202"/>
    <lineage>
        <taxon>Eukaryota</taxon>
        <taxon>Viridiplantae</taxon>
        <taxon>Streptophyta</taxon>
        <taxon>Embryophyta</taxon>
        <taxon>Tracheophyta</taxon>
        <taxon>Spermatophyta</taxon>
        <taxon>Magnoliopsida</taxon>
        <taxon>eudicotyledons</taxon>
        <taxon>Gunneridae</taxon>
        <taxon>Pentapetalae</taxon>
        <taxon>asterids</taxon>
        <taxon>campanulids</taxon>
        <taxon>Asterales</taxon>
        <taxon>Asteraceae</taxon>
        <taxon>Asteroideae</taxon>
        <taxon>Heliantheae alliance</taxon>
        <taxon>Millerieae</taxon>
        <taxon>Smallanthus</taxon>
    </lineage>
</organism>
<name>A0ACB9HRJ3_9ASTR</name>
<sequence>MFDLKPILIPSITFTIASAAETRSLTPRTVQTKELSEPADHHLLNCRNTVRRSPSLIISRKLDATHAFAREGDTENLIKCVEAGIPVDIKISWHVVQQEVVVVRVVVVVEVVLMPLDDHRQVHPIIPRYLLP</sequence>
<reference evidence="2" key="1">
    <citation type="journal article" date="2022" name="Mol. Ecol. Resour.">
        <title>The genomes of chicory, endive, great burdock and yacon provide insights into Asteraceae palaeo-polyploidization history and plant inulin production.</title>
        <authorList>
            <person name="Fan W."/>
            <person name="Wang S."/>
            <person name="Wang H."/>
            <person name="Wang A."/>
            <person name="Jiang F."/>
            <person name="Liu H."/>
            <person name="Zhao H."/>
            <person name="Xu D."/>
            <person name="Zhang Y."/>
        </authorList>
    </citation>
    <scope>NUCLEOTIDE SEQUENCE [LARGE SCALE GENOMIC DNA]</scope>
    <source>
        <strain evidence="2">cv. Yunnan</strain>
    </source>
</reference>